<feature type="region of interest" description="Disordered" evidence="5">
    <location>
        <begin position="199"/>
        <end position="262"/>
    </location>
</feature>
<sequence length="287" mass="30573">MKGCELCEREARMYCESDQASLCWECDAKVHAANFLVARHSRTLLCRTCQSPTPWRAAGARLGPTVSICDRCSRLLAGGKQPPEIGRDEAGGGEEEEGEGGGGYGELAEEEEEEEEEDEEEIEDEEEELEEEDGENQVVPWSPPLPPPPASSSTSEESSSRSSNGFLKRMRENATELASQEGPTISSSPSYVALALAQARAPWSPAGATAEDEATSYRPSKDRRKSAHLRSAPAPAPAQPGGSPGKDQHGGARPTADTSAAAVLEIRDCGDHRAVDLVSTASRGPPI</sequence>
<dbReference type="GO" id="GO:0008270">
    <property type="term" value="F:zinc ion binding"/>
    <property type="evidence" value="ECO:0007669"/>
    <property type="project" value="UniProtKB-KW"/>
</dbReference>
<evidence type="ECO:0000313" key="8">
    <source>
        <dbReference type="RefSeq" id="XP_008803867.2"/>
    </source>
</evidence>
<dbReference type="Pfam" id="PF00643">
    <property type="entry name" value="zf-B_box"/>
    <property type="match status" value="1"/>
</dbReference>
<dbReference type="AlphaFoldDB" id="A0A8B7CQ14"/>
<feature type="region of interest" description="Disordered" evidence="5">
    <location>
        <begin position="80"/>
        <end position="187"/>
    </location>
</feature>
<reference evidence="8" key="1">
    <citation type="submission" date="2025-08" db="UniProtKB">
        <authorList>
            <consortium name="RefSeq"/>
        </authorList>
    </citation>
    <scope>IDENTIFICATION</scope>
    <source>
        <tissue evidence="8">Young leaves</tissue>
    </source>
</reference>
<keyword evidence="7" id="KW-1185">Reference proteome</keyword>
<dbReference type="Proteomes" id="UP000228380">
    <property type="component" value="Unplaced"/>
</dbReference>
<dbReference type="KEGG" id="pda:103717319"/>
<protein>
    <submittedName>
        <fullName evidence="8">Histone H3.v1-like</fullName>
    </submittedName>
</protein>
<accession>A0A8B7CQ14</accession>
<dbReference type="CDD" id="cd19821">
    <property type="entry name" value="Bbox1_BBX-like"/>
    <property type="match status" value="1"/>
</dbReference>
<dbReference type="SMART" id="SM00336">
    <property type="entry name" value="BBOX"/>
    <property type="match status" value="1"/>
</dbReference>
<feature type="domain" description="B box-type" evidence="6">
    <location>
        <begin position="1"/>
        <end position="45"/>
    </location>
</feature>
<evidence type="ECO:0000256" key="4">
    <source>
        <dbReference type="PROSITE-ProRule" id="PRU00024"/>
    </source>
</evidence>
<dbReference type="OrthoDB" id="153872at2759"/>
<evidence type="ECO:0000256" key="1">
    <source>
        <dbReference type="ARBA" id="ARBA00022723"/>
    </source>
</evidence>
<evidence type="ECO:0000256" key="3">
    <source>
        <dbReference type="ARBA" id="ARBA00022833"/>
    </source>
</evidence>
<dbReference type="PROSITE" id="PS50119">
    <property type="entry name" value="ZF_BBOX"/>
    <property type="match status" value="1"/>
</dbReference>
<keyword evidence="1" id="KW-0479">Metal-binding</keyword>
<feature type="compositionally biased region" description="Low complexity" evidence="5">
    <location>
        <begin position="151"/>
        <end position="163"/>
    </location>
</feature>
<keyword evidence="3" id="KW-0862">Zinc</keyword>
<gene>
    <name evidence="8" type="primary">LOC103717319</name>
</gene>
<evidence type="ECO:0000256" key="2">
    <source>
        <dbReference type="ARBA" id="ARBA00022771"/>
    </source>
</evidence>
<dbReference type="GeneID" id="103717319"/>
<evidence type="ECO:0000256" key="5">
    <source>
        <dbReference type="SAM" id="MobiDB-lite"/>
    </source>
</evidence>
<dbReference type="RefSeq" id="XP_008803867.2">
    <property type="nucleotide sequence ID" value="XM_008805645.4"/>
</dbReference>
<feature type="compositionally biased region" description="Polar residues" evidence="5">
    <location>
        <begin position="176"/>
        <end position="187"/>
    </location>
</feature>
<proteinExistence type="predicted"/>
<keyword evidence="2 4" id="KW-0863">Zinc-finger</keyword>
<organism evidence="7 8">
    <name type="scientific">Phoenix dactylifera</name>
    <name type="common">Date palm</name>
    <dbReference type="NCBI Taxonomy" id="42345"/>
    <lineage>
        <taxon>Eukaryota</taxon>
        <taxon>Viridiplantae</taxon>
        <taxon>Streptophyta</taxon>
        <taxon>Embryophyta</taxon>
        <taxon>Tracheophyta</taxon>
        <taxon>Spermatophyta</taxon>
        <taxon>Magnoliopsida</taxon>
        <taxon>Liliopsida</taxon>
        <taxon>Arecaceae</taxon>
        <taxon>Coryphoideae</taxon>
        <taxon>Phoeniceae</taxon>
        <taxon>Phoenix</taxon>
    </lineage>
</organism>
<dbReference type="InterPro" id="IPR000315">
    <property type="entry name" value="Znf_B-box"/>
</dbReference>
<dbReference type="PANTHER" id="PTHR31717:SF60">
    <property type="entry name" value="B-BOX TYPE ZINC FINGER FAMILY PROTEIN"/>
    <property type="match status" value="1"/>
</dbReference>
<evidence type="ECO:0000313" key="7">
    <source>
        <dbReference type="Proteomes" id="UP000228380"/>
    </source>
</evidence>
<name>A0A8B7CQ14_PHODC</name>
<dbReference type="InterPro" id="IPR049808">
    <property type="entry name" value="CONSTANS-like_Bbox1"/>
</dbReference>
<feature type="compositionally biased region" description="Pro residues" evidence="5">
    <location>
        <begin position="141"/>
        <end position="150"/>
    </location>
</feature>
<dbReference type="PANTHER" id="PTHR31717">
    <property type="entry name" value="ZINC FINGER PROTEIN CONSTANS-LIKE 10"/>
    <property type="match status" value="1"/>
</dbReference>
<evidence type="ECO:0000259" key="6">
    <source>
        <dbReference type="PROSITE" id="PS50119"/>
    </source>
</evidence>
<feature type="compositionally biased region" description="Acidic residues" evidence="5">
    <location>
        <begin position="107"/>
        <end position="135"/>
    </location>
</feature>